<proteinExistence type="predicted"/>
<gene>
    <name evidence="3" type="ORF">CBOVIS_LOCUS12623</name>
</gene>
<dbReference type="AlphaFoldDB" id="A0A8S1FER9"/>
<sequence>MGILRVLLVPLSLWILRGEGTCVQLMMCNTCVRGDFANSDYSILLQRPMQHDDEIKIKGKFFGQKEVLVNMRRNMTVSAKVAGKINPASTLARIKMNEQGTIVDSKAMSNTTFEQKKEFNVKLSGEKFVMKIRKLQDFAFSIGDKKKYHFTYFYDPLGTTQSFDLTGEFNTTFVELPAMRNPFKKLSRSISQKLRGKKKNTECEQYSMQNSTSSTPTQTSIEEDPYREILRSYEDNISHLIYHGSSLNSMACLEPPPRTIQHKLSLTQIIYGKPQKISGDASWEKAQEVIAILTKDDEEILSNNVDDSRQFPVPPGINVEPPGVQPNRERFQS</sequence>
<feature type="region of interest" description="Disordered" evidence="1">
    <location>
        <begin position="303"/>
        <end position="333"/>
    </location>
</feature>
<accession>A0A8S1FER9</accession>
<dbReference type="Proteomes" id="UP000494206">
    <property type="component" value="Unassembled WGS sequence"/>
</dbReference>
<reference evidence="3 4" key="1">
    <citation type="submission" date="2020-04" db="EMBL/GenBank/DDBJ databases">
        <authorList>
            <person name="Laetsch R D."/>
            <person name="Stevens L."/>
            <person name="Kumar S."/>
            <person name="Blaxter L. M."/>
        </authorList>
    </citation>
    <scope>NUCLEOTIDE SEQUENCE [LARGE SCALE GENOMIC DNA]</scope>
</reference>
<feature type="region of interest" description="Disordered" evidence="1">
    <location>
        <begin position="190"/>
        <end position="222"/>
    </location>
</feature>
<feature type="compositionally biased region" description="Low complexity" evidence="1">
    <location>
        <begin position="211"/>
        <end position="220"/>
    </location>
</feature>
<comment type="caution">
    <text evidence="3">The sequence shown here is derived from an EMBL/GenBank/DDBJ whole genome shotgun (WGS) entry which is preliminary data.</text>
</comment>
<dbReference type="OrthoDB" id="5842810at2759"/>
<evidence type="ECO:0000313" key="3">
    <source>
        <dbReference type="EMBL" id="CAB3411206.1"/>
    </source>
</evidence>
<name>A0A8S1FER9_9PELO</name>
<feature type="signal peptide" evidence="2">
    <location>
        <begin position="1"/>
        <end position="20"/>
    </location>
</feature>
<evidence type="ECO:0000313" key="4">
    <source>
        <dbReference type="Proteomes" id="UP000494206"/>
    </source>
</evidence>
<keyword evidence="4" id="KW-1185">Reference proteome</keyword>
<keyword evidence="2" id="KW-0732">Signal</keyword>
<evidence type="ECO:0000256" key="2">
    <source>
        <dbReference type="SAM" id="SignalP"/>
    </source>
</evidence>
<organism evidence="3 4">
    <name type="scientific">Caenorhabditis bovis</name>
    <dbReference type="NCBI Taxonomy" id="2654633"/>
    <lineage>
        <taxon>Eukaryota</taxon>
        <taxon>Metazoa</taxon>
        <taxon>Ecdysozoa</taxon>
        <taxon>Nematoda</taxon>
        <taxon>Chromadorea</taxon>
        <taxon>Rhabditida</taxon>
        <taxon>Rhabditina</taxon>
        <taxon>Rhabditomorpha</taxon>
        <taxon>Rhabditoidea</taxon>
        <taxon>Rhabditidae</taxon>
        <taxon>Peloderinae</taxon>
        <taxon>Caenorhabditis</taxon>
    </lineage>
</organism>
<evidence type="ECO:0000256" key="1">
    <source>
        <dbReference type="SAM" id="MobiDB-lite"/>
    </source>
</evidence>
<protein>
    <submittedName>
        <fullName evidence="3">Uncharacterized protein</fullName>
    </submittedName>
</protein>
<dbReference type="EMBL" id="CADEPM010000012">
    <property type="protein sequence ID" value="CAB3411206.1"/>
    <property type="molecule type" value="Genomic_DNA"/>
</dbReference>
<feature type="chain" id="PRO_5035884886" evidence="2">
    <location>
        <begin position="21"/>
        <end position="333"/>
    </location>
</feature>